<evidence type="ECO:0000313" key="2">
    <source>
        <dbReference type="Proteomes" id="UP001418222"/>
    </source>
</evidence>
<dbReference type="Pfam" id="PF04640">
    <property type="entry name" value="PLATZ"/>
    <property type="match status" value="1"/>
</dbReference>
<proteinExistence type="predicted"/>
<organism evidence="1 2">
    <name type="scientific">Platanthera zijinensis</name>
    <dbReference type="NCBI Taxonomy" id="2320716"/>
    <lineage>
        <taxon>Eukaryota</taxon>
        <taxon>Viridiplantae</taxon>
        <taxon>Streptophyta</taxon>
        <taxon>Embryophyta</taxon>
        <taxon>Tracheophyta</taxon>
        <taxon>Spermatophyta</taxon>
        <taxon>Magnoliopsida</taxon>
        <taxon>Liliopsida</taxon>
        <taxon>Asparagales</taxon>
        <taxon>Orchidaceae</taxon>
        <taxon>Orchidoideae</taxon>
        <taxon>Orchideae</taxon>
        <taxon>Orchidinae</taxon>
        <taxon>Platanthera</taxon>
    </lineage>
</organism>
<name>A0AAP0GDN4_9ASPA</name>
<dbReference type="EMBL" id="JBBWWQ010000002">
    <property type="protein sequence ID" value="KAK8953785.1"/>
    <property type="molecule type" value="Genomic_DNA"/>
</dbReference>
<dbReference type="InterPro" id="IPR006734">
    <property type="entry name" value="PLATZ"/>
</dbReference>
<gene>
    <name evidence="1" type="ORF">KSP39_PZI002063</name>
</gene>
<sequence length="63" mass="7325">MCLLCVSSVSCQHQYHCHLQIRCYIYQNVIWLHDMQKLIDCAKVQSYTVNGVKAVSSFSERES</sequence>
<reference evidence="1 2" key="1">
    <citation type="journal article" date="2022" name="Nat. Plants">
        <title>Genomes of leafy and leafless Platanthera orchids illuminate the evolution of mycoheterotrophy.</title>
        <authorList>
            <person name="Li M.H."/>
            <person name="Liu K.W."/>
            <person name="Li Z."/>
            <person name="Lu H.C."/>
            <person name="Ye Q.L."/>
            <person name="Zhang D."/>
            <person name="Wang J.Y."/>
            <person name="Li Y.F."/>
            <person name="Zhong Z.M."/>
            <person name="Liu X."/>
            <person name="Yu X."/>
            <person name="Liu D.K."/>
            <person name="Tu X.D."/>
            <person name="Liu B."/>
            <person name="Hao Y."/>
            <person name="Liao X.Y."/>
            <person name="Jiang Y.T."/>
            <person name="Sun W.H."/>
            <person name="Chen J."/>
            <person name="Chen Y.Q."/>
            <person name="Ai Y."/>
            <person name="Zhai J.W."/>
            <person name="Wu S.S."/>
            <person name="Zhou Z."/>
            <person name="Hsiao Y.Y."/>
            <person name="Wu W.L."/>
            <person name="Chen Y.Y."/>
            <person name="Lin Y.F."/>
            <person name="Hsu J.L."/>
            <person name="Li C.Y."/>
            <person name="Wang Z.W."/>
            <person name="Zhao X."/>
            <person name="Zhong W.Y."/>
            <person name="Ma X.K."/>
            <person name="Ma L."/>
            <person name="Huang J."/>
            <person name="Chen G.Z."/>
            <person name="Huang M.Z."/>
            <person name="Huang L."/>
            <person name="Peng D.H."/>
            <person name="Luo Y.B."/>
            <person name="Zou S.Q."/>
            <person name="Chen S.P."/>
            <person name="Lan S."/>
            <person name="Tsai W.C."/>
            <person name="Van de Peer Y."/>
            <person name="Liu Z.J."/>
        </authorList>
    </citation>
    <scope>NUCLEOTIDE SEQUENCE [LARGE SCALE GENOMIC DNA]</scope>
    <source>
        <strain evidence="1">Lor287</strain>
    </source>
</reference>
<accession>A0AAP0GDN4</accession>
<dbReference type="Proteomes" id="UP001418222">
    <property type="component" value="Unassembled WGS sequence"/>
</dbReference>
<dbReference type="PANTHER" id="PTHR31065:SF1">
    <property type="entry name" value="OS09G0116050 PROTEIN"/>
    <property type="match status" value="1"/>
</dbReference>
<dbReference type="AlphaFoldDB" id="A0AAP0GDN4"/>
<dbReference type="PANTHER" id="PTHR31065">
    <property type="entry name" value="PLATZ TRANSCRIPTION FACTOR FAMILY PROTEIN"/>
    <property type="match status" value="1"/>
</dbReference>
<comment type="caution">
    <text evidence="1">The sequence shown here is derived from an EMBL/GenBank/DDBJ whole genome shotgun (WGS) entry which is preliminary data.</text>
</comment>
<evidence type="ECO:0000313" key="1">
    <source>
        <dbReference type="EMBL" id="KAK8953785.1"/>
    </source>
</evidence>
<protein>
    <submittedName>
        <fullName evidence="1">Uncharacterized protein</fullName>
    </submittedName>
</protein>
<keyword evidence="2" id="KW-1185">Reference proteome</keyword>